<reference evidence="1 2" key="1">
    <citation type="submission" date="2019-03" db="EMBL/GenBank/DDBJ databases">
        <title>Genomic Encyclopedia of Type Strains, Phase IV (KMG-IV): sequencing the most valuable type-strain genomes for metagenomic binning, comparative biology and taxonomic classification.</title>
        <authorList>
            <person name="Goeker M."/>
        </authorList>
    </citation>
    <scope>NUCLEOTIDE SEQUENCE [LARGE SCALE GENOMIC DNA]</scope>
    <source>
        <strain evidence="1 2">DSM 29487</strain>
    </source>
</reference>
<dbReference type="RefSeq" id="WP_207905299.1">
    <property type="nucleotide sequence ID" value="NZ_JANKBF010000004.1"/>
</dbReference>
<keyword evidence="2" id="KW-1185">Reference proteome</keyword>
<accession>A0A4R3Z856</accession>
<comment type="caution">
    <text evidence="1">The sequence shown here is derived from an EMBL/GenBank/DDBJ whole genome shotgun (WGS) entry which is preliminary data.</text>
</comment>
<dbReference type="EMBL" id="SMCQ01000006">
    <property type="protein sequence ID" value="TCW00802.1"/>
    <property type="molecule type" value="Genomic_DNA"/>
</dbReference>
<name>A0A4R3Z856_9FIRM</name>
<protein>
    <submittedName>
        <fullName evidence="1">Uncharacterized protein</fullName>
    </submittedName>
</protein>
<sequence>MKLYRPVGLYEMKKILETDCKAFPPRQKQQPYFYPVLNKSYAKEIAFWNVKDKNSGYVGFITEFDVEDSYIEKYDVHCVGNETHLELWIPAEDLHNFNKNIVNQIKIVDVYYGDDYKGLPPRGVSGFKETDVYKQIELLQNIIKYNEFDFYGTVLVEWELLNLNLLFWKSLGVDSYLINKIVEYLQLTHKCFISESLLK</sequence>
<dbReference type="Proteomes" id="UP000295515">
    <property type="component" value="Unassembled WGS sequence"/>
</dbReference>
<evidence type="ECO:0000313" key="1">
    <source>
        <dbReference type="EMBL" id="TCW00802.1"/>
    </source>
</evidence>
<dbReference type="GeneID" id="98916984"/>
<dbReference type="AlphaFoldDB" id="A0A4R3Z856"/>
<proteinExistence type="predicted"/>
<gene>
    <name evidence="1" type="ORF">EDD60_106144</name>
</gene>
<evidence type="ECO:0000313" key="2">
    <source>
        <dbReference type="Proteomes" id="UP000295515"/>
    </source>
</evidence>
<organism evidence="1 2">
    <name type="scientific">Longibaculum muris</name>
    <dbReference type="NCBI Taxonomy" id="1796628"/>
    <lineage>
        <taxon>Bacteria</taxon>
        <taxon>Bacillati</taxon>
        <taxon>Bacillota</taxon>
        <taxon>Erysipelotrichia</taxon>
        <taxon>Erysipelotrichales</taxon>
        <taxon>Coprobacillaceae</taxon>
        <taxon>Longibaculum</taxon>
    </lineage>
</organism>